<dbReference type="InterPro" id="IPR022820">
    <property type="entry name" value="UPF0758_YicR"/>
</dbReference>
<dbReference type="AlphaFoldDB" id="A0AB38FZ51"/>
<dbReference type="InterPro" id="IPR025657">
    <property type="entry name" value="RadC_JAB"/>
</dbReference>
<comment type="similarity">
    <text evidence="6">Belongs to the UPF0758 family. YicR subfamily.</text>
</comment>
<dbReference type="Proteomes" id="UP000251313">
    <property type="component" value="Unassembled WGS sequence"/>
</dbReference>
<protein>
    <recommendedName>
        <fullName evidence="6">UPF0758 protein NCTC11967_03342</fullName>
    </recommendedName>
</protein>
<accession>A0AB38FZ51</accession>
<dbReference type="InterPro" id="IPR010994">
    <property type="entry name" value="RuvA_2-like"/>
</dbReference>
<dbReference type="InterPro" id="IPR037518">
    <property type="entry name" value="MPN"/>
</dbReference>
<dbReference type="Pfam" id="PF20582">
    <property type="entry name" value="UPF0758_N"/>
    <property type="match status" value="1"/>
</dbReference>
<dbReference type="PROSITE" id="PS01302">
    <property type="entry name" value="UPF0758"/>
    <property type="match status" value="1"/>
</dbReference>
<dbReference type="CDD" id="cd08071">
    <property type="entry name" value="MPN_DUF2466"/>
    <property type="match status" value="1"/>
</dbReference>
<comment type="caution">
    <text evidence="8">The sequence shown here is derived from an EMBL/GenBank/DDBJ whole genome shotgun (WGS) entry which is preliminary data.</text>
</comment>
<dbReference type="RefSeq" id="WP_038253613.1">
    <property type="nucleotide sequence ID" value="NZ_CABKQJ010000012.1"/>
</dbReference>
<dbReference type="GO" id="GO:0008237">
    <property type="term" value="F:metallopeptidase activity"/>
    <property type="evidence" value="ECO:0007669"/>
    <property type="project" value="UniProtKB-KW"/>
</dbReference>
<organism evidence="8 9">
    <name type="scientific">Yokenella regensburgei</name>
    <dbReference type="NCBI Taxonomy" id="158877"/>
    <lineage>
        <taxon>Bacteria</taxon>
        <taxon>Pseudomonadati</taxon>
        <taxon>Pseudomonadota</taxon>
        <taxon>Gammaproteobacteria</taxon>
        <taxon>Enterobacterales</taxon>
        <taxon>Enterobacteriaceae</taxon>
        <taxon>Yokenella</taxon>
    </lineage>
</organism>
<dbReference type="InterPro" id="IPR046778">
    <property type="entry name" value="UPF0758_N"/>
</dbReference>
<evidence type="ECO:0000313" key="9">
    <source>
        <dbReference type="Proteomes" id="UP000251313"/>
    </source>
</evidence>
<evidence type="ECO:0000256" key="4">
    <source>
        <dbReference type="ARBA" id="ARBA00022833"/>
    </source>
</evidence>
<keyword evidence="1" id="KW-0645">Protease</keyword>
<dbReference type="GO" id="GO:0046872">
    <property type="term" value="F:metal ion binding"/>
    <property type="evidence" value="ECO:0007669"/>
    <property type="project" value="UniProtKB-KW"/>
</dbReference>
<dbReference type="InterPro" id="IPR001405">
    <property type="entry name" value="UPF0758"/>
</dbReference>
<dbReference type="NCBIfam" id="NF000642">
    <property type="entry name" value="PRK00024.1"/>
    <property type="match status" value="1"/>
</dbReference>
<evidence type="ECO:0000259" key="7">
    <source>
        <dbReference type="PROSITE" id="PS50249"/>
    </source>
</evidence>
<dbReference type="PANTHER" id="PTHR30471:SF3">
    <property type="entry name" value="UPF0758 PROTEIN YEES-RELATED"/>
    <property type="match status" value="1"/>
</dbReference>
<proteinExistence type="inferred from homology"/>
<dbReference type="GO" id="GO:0006508">
    <property type="term" value="P:proteolysis"/>
    <property type="evidence" value="ECO:0007669"/>
    <property type="project" value="UniProtKB-KW"/>
</dbReference>
<dbReference type="HAMAP" id="MF_00018">
    <property type="entry name" value="UPF0758_YicR"/>
    <property type="match status" value="1"/>
</dbReference>
<dbReference type="PROSITE" id="PS50249">
    <property type="entry name" value="MPN"/>
    <property type="match status" value="1"/>
</dbReference>
<dbReference type="InterPro" id="IPR020891">
    <property type="entry name" value="UPF0758_CS"/>
</dbReference>
<evidence type="ECO:0000256" key="2">
    <source>
        <dbReference type="ARBA" id="ARBA00022723"/>
    </source>
</evidence>
<sequence length="223" mass="25293">MEVSEGMLPREKLLRNGVETLSDAELLALFLRTGTRQQDVMSWSRSLLSHFGSLYGLLAAEQRDITQAYGMGVATFTQLKGIAELARRYFSFSLHENVMDPISSSQKTREFLQSQLADEKREIFMVIFLDNQHRLIKHSRLFSGTVSHVEVHPREIVREAIKINAAALILAHNHPSGYTEPSKADKIITDRIVKCCNLMDIRVLDHLVIGRGKTVSFAERGWI</sequence>
<keyword evidence="2" id="KW-0479">Metal-binding</keyword>
<dbReference type="SUPFAM" id="SSF47781">
    <property type="entry name" value="RuvA domain 2-like"/>
    <property type="match status" value="1"/>
</dbReference>
<evidence type="ECO:0000256" key="5">
    <source>
        <dbReference type="ARBA" id="ARBA00023049"/>
    </source>
</evidence>
<evidence type="ECO:0000313" key="8">
    <source>
        <dbReference type="EMBL" id="SQA64244.1"/>
    </source>
</evidence>
<dbReference type="Gene3D" id="3.40.140.10">
    <property type="entry name" value="Cytidine Deaminase, domain 2"/>
    <property type="match status" value="1"/>
</dbReference>
<evidence type="ECO:0000256" key="1">
    <source>
        <dbReference type="ARBA" id="ARBA00022670"/>
    </source>
</evidence>
<evidence type="ECO:0000256" key="3">
    <source>
        <dbReference type="ARBA" id="ARBA00022801"/>
    </source>
</evidence>
<evidence type="ECO:0000256" key="6">
    <source>
        <dbReference type="HAMAP-Rule" id="MF_00018"/>
    </source>
</evidence>
<feature type="domain" description="MPN" evidence="7">
    <location>
        <begin position="101"/>
        <end position="223"/>
    </location>
</feature>
<dbReference type="PANTHER" id="PTHR30471">
    <property type="entry name" value="DNA REPAIR PROTEIN RADC"/>
    <property type="match status" value="1"/>
</dbReference>
<reference evidence="8 9" key="1">
    <citation type="submission" date="2018-06" db="EMBL/GenBank/DDBJ databases">
        <authorList>
            <consortium name="Pathogen Informatics"/>
            <person name="Doyle S."/>
        </authorList>
    </citation>
    <scope>NUCLEOTIDE SEQUENCE [LARGE SCALE GENOMIC DNA]</scope>
    <source>
        <strain evidence="8 9">NCTC11967</strain>
    </source>
</reference>
<keyword evidence="5" id="KW-0482">Metalloprotease</keyword>
<name>A0AB38FZ51_9ENTR</name>
<keyword evidence="3" id="KW-0378">Hydrolase</keyword>
<dbReference type="NCBIfam" id="TIGR00608">
    <property type="entry name" value="radc"/>
    <property type="match status" value="1"/>
</dbReference>
<keyword evidence="4" id="KW-0862">Zinc</keyword>
<dbReference type="EMBL" id="UAVL01000018">
    <property type="protein sequence ID" value="SQA64244.1"/>
    <property type="molecule type" value="Genomic_DNA"/>
</dbReference>
<dbReference type="Pfam" id="PF04002">
    <property type="entry name" value="RadC"/>
    <property type="match status" value="1"/>
</dbReference>
<gene>
    <name evidence="8" type="primary">ykfG_3</name>
    <name evidence="8" type="ORF">NCTC11967_03342</name>
</gene>